<comment type="caution">
    <text evidence="1">The sequence shown here is derived from an EMBL/GenBank/DDBJ whole genome shotgun (WGS) entry which is preliminary data.</text>
</comment>
<dbReference type="EMBL" id="BAAAHG010000006">
    <property type="protein sequence ID" value="GAA0907074.1"/>
    <property type="molecule type" value="Genomic_DNA"/>
</dbReference>
<gene>
    <name evidence="1" type="ORF">GCM10009549_12710</name>
</gene>
<organism evidence="1 2">
    <name type="scientific">Streptomyces thermoalcalitolerans</name>
    <dbReference type="NCBI Taxonomy" id="65605"/>
    <lineage>
        <taxon>Bacteria</taxon>
        <taxon>Bacillati</taxon>
        <taxon>Actinomycetota</taxon>
        <taxon>Actinomycetes</taxon>
        <taxon>Kitasatosporales</taxon>
        <taxon>Streptomycetaceae</taxon>
        <taxon>Streptomyces</taxon>
    </lineage>
</organism>
<evidence type="ECO:0000313" key="1">
    <source>
        <dbReference type="EMBL" id="GAA0907074.1"/>
    </source>
</evidence>
<sequence>MSEVGRLSVYFQVADEVLWNPSNSVATVFLGQAAVLSRFVGLGSGLGDIVEDECQVDPREFVAFTNELVKTYQETNNMAPMALLKGFASVALVLADRIGAEGVSMDPEYAGMWRAERERQARSMPRG</sequence>
<proteinExistence type="predicted"/>
<dbReference type="Proteomes" id="UP001501005">
    <property type="component" value="Unassembled WGS sequence"/>
</dbReference>
<name>A0ABN1NHL6_9ACTN</name>
<reference evidence="1 2" key="1">
    <citation type="journal article" date="2019" name="Int. J. Syst. Evol. Microbiol.">
        <title>The Global Catalogue of Microorganisms (GCM) 10K type strain sequencing project: providing services to taxonomists for standard genome sequencing and annotation.</title>
        <authorList>
            <consortium name="The Broad Institute Genomics Platform"/>
            <consortium name="The Broad Institute Genome Sequencing Center for Infectious Disease"/>
            <person name="Wu L."/>
            <person name="Ma J."/>
        </authorList>
    </citation>
    <scope>NUCLEOTIDE SEQUENCE [LARGE SCALE GENOMIC DNA]</scope>
    <source>
        <strain evidence="1 2">JCM 10673</strain>
    </source>
</reference>
<dbReference type="Pfam" id="PF19564">
    <property type="entry name" value="DUF6086"/>
    <property type="match status" value="1"/>
</dbReference>
<dbReference type="InterPro" id="IPR045732">
    <property type="entry name" value="DUF6086"/>
</dbReference>
<keyword evidence="2" id="KW-1185">Reference proteome</keyword>
<protein>
    <submittedName>
        <fullName evidence="1">Uncharacterized protein</fullName>
    </submittedName>
</protein>
<evidence type="ECO:0000313" key="2">
    <source>
        <dbReference type="Proteomes" id="UP001501005"/>
    </source>
</evidence>
<accession>A0ABN1NHL6</accession>